<proteinExistence type="predicted"/>
<evidence type="ECO:0000313" key="1">
    <source>
        <dbReference type="EMBL" id="GEV37943.1"/>
    </source>
</evidence>
<comment type="caution">
    <text evidence="1">The sequence shown here is derived from an EMBL/GenBank/DDBJ whole genome shotgun (WGS) entry which is preliminary data.</text>
</comment>
<sequence length="297" mass="33930">MSDDVLPNHRLAAPASARGKFHSIMLSPKIPGVLNKLAISKTFRKSSIASSVLFPKKVPNDTPSTPGIDGIPPLREDVIETYAIVSKEIRKNIDVETEAVQIILTRIDNDIYSTVDACLNAMEMWKAIERLKQGDSVNVQDLETDLYWEFRKFTSRIANSLPSTHDQELEVVADDEASLMEKEIDKLMALILMYFNKIYKPTNNNLRTSSNTENINIDNTPRFDKRTEFRHVVRECKKAKWVRDLAYHKEKMLLCKQEEAKIQFSAEQAIVVEPHYMYMAKIQEVIPDIADNSGPIF</sequence>
<name>A0A699GQC8_TANCI</name>
<accession>A0A699GQC8</accession>
<protein>
    <submittedName>
        <fullName evidence="1">Uncharacterized protein</fullName>
    </submittedName>
</protein>
<dbReference type="AlphaFoldDB" id="A0A699GQC8"/>
<gene>
    <name evidence="1" type="ORF">Tci_109920</name>
</gene>
<organism evidence="1">
    <name type="scientific">Tanacetum cinerariifolium</name>
    <name type="common">Dalmatian daisy</name>
    <name type="synonym">Chrysanthemum cinerariifolium</name>
    <dbReference type="NCBI Taxonomy" id="118510"/>
    <lineage>
        <taxon>Eukaryota</taxon>
        <taxon>Viridiplantae</taxon>
        <taxon>Streptophyta</taxon>
        <taxon>Embryophyta</taxon>
        <taxon>Tracheophyta</taxon>
        <taxon>Spermatophyta</taxon>
        <taxon>Magnoliopsida</taxon>
        <taxon>eudicotyledons</taxon>
        <taxon>Gunneridae</taxon>
        <taxon>Pentapetalae</taxon>
        <taxon>asterids</taxon>
        <taxon>campanulids</taxon>
        <taxon>Asterales</taxon>
        <taxon>Asteraceae</taxon>
        <taxon>Asteroideae</taxon>
        <taxon>Anthemideae</taxon>
        <taxon>Anthemidinae</taxon>
        <taxon>Tanacetum</taxon>
    </lineage>
</organism>
<reference evidence="1" key="1">
    <citation type="journal article" date="2019" name="Sci. Rep.">
        <title>Draft genome of Tanacetum cinerariifolium, the natural source of mosquito coil.</title>
        <authorList>
            <person name="Yamashiro T."/>
            <person name="Shiraishi A."/>
            <person name="Satake H."/>
            <person name="Nakayama K."/>
        </authorList>
    </citation>
    <scope>NUCLEOTIDE SEQUENCE</scope>
</reference>
<dbReference type="EMBL" id="BKCJ010021860">
    <property type="protein sequence ID" value="GEV37943.1"/>
    <property type="molecule type" value="Genomic_DNA"/>
</dbReference>